<evidence type="ECO:0000256" key="5">
    <source>
        <dbReference type="ARBA" id="ARBA00022692"/>
    </source>
</evidence>
<evidence type="ECO:0008006" key="11">
    <source>
        <dbReference type="Google" id="ProtNLM"/>
    </source>
</evidence>
<comment type="similarity">
    <text evidence="2">Belongs to the outer membrane factor (OMF) (TC 1.B.17) family.</text>
</comment>
<accession>A0A2S9V753</accession>
<keyword evidence="4" id="KW-1134">Transmembrane beta strand</keyword>
<dbReference type="AlphaFoldDB" id="A0A2S9V753"/>
<keyword evidence="8" id="KW-0732">Signal</keyword>
<comment type="subcellular location">
    <subcellularLocation>
        <location evidence="1">Cell outer membrane</location>
    </subcellularLocation>
</comment>
<dbReference type="InterPro" id="IPR003423">
    <property type="entry name" value="OMP_efflux"/>
</dbReference>
<evidence type="ECO:0000256" key="7">
    <source>
        <dbReference type="ARBA" id="ARBA00023237"/>
    </source>
</evidence>
<organism evidence="9 10">
    <name type="scientific">Alteromonas alba</name>
    <dbReference type="NCBI Taxonomy" id="2079529"/>
    <lineage>
        <taxon>Bacteria</taxon>
        <taxon>Pseudomonadati</taxon>
        <taxon>Pseudomonadota</taxon>
        <taxon>Gammaproteobacteria</taxon>
        <taxon>Alteromonadales</taxon>
        <taxon>Alteromonadaceae</taxon>
        <taxon>Alteromonas/Salinimonas group</taxon>
        <taxon>Alteromonas</taxon>
    </lineage>
</organism>
<dbReference type="PANTHER" id="PTHR30026">
    <property type="entry name" value="OUTER MEMBRANE PROTEIN TOLC"/>
    <property type="match status" value="1"/>
</dbReference>
<dbReference type="Gene3D" id="1.20.1600.10">
    <property type="entry name" value="Outer membrane efflux proteins (OEP)"/>
    <property type="match status" value="1"/>
</dbReference>
<keyword evidence="10" id="KW-1185">Reference proteome</keyword>
<feature type="signal peptide" evidence="8">
    <location>
        <begin position="1"/>
        <end position="27"/>
    </location>
</feature>
<evidence type="ECO:0000256" key="3">
    <source>
        <dbReference type="ARBA" id="ARBA00022448"/>
    </source>
</evidence>
<keyword evidence="5" id="KW-0812">Transmembrane</keyword>
<evidence type="ECO:0000256" key="1">
    <source>
        <dbReference type="ARBA" id="ARBA00004442"/>
    </source>
</evidence>
<keyword evidence="3" id="KW-0813">Transport</keyword>
<proteinExistence type="inferred from homology"/>
<feature type="chain" id="PRO_5015522403" description="TolC family protein" evidence="8">
    <location>
        <begin position="28"/>
        <end position="455"/>
    </location>
</feature>
<dbReference type="InterPro" id="IPR051906">
    <property type="entry name" value="TolC-like"/>
</dbReference>
<sequence>MEIVWRWAMRAKYLLLLISCLSLQAHSAVPVNSYEQLIDMSCKAHDMTANVRLQLDAAKQRVENADLNKWMPEVTVGLDVYAAKGQPTSFFAVQEGAVQDPEQPNFYSKGEAWQGKVDMNWGLYEDGKWLGESALANSEAESQLSVAKSQLSTAHREALTLVSQYYFNIMMYSAQRDVLQPLVVKRQQQLDDMKTKVEAGVSTTDDLFTASAAYASLKDQLDDAVRQREVNYQFLLLMLQRDVELLNAQPQQSFKELAAITERRLQMNDLDRLVSAHPDITLLESKLALEKDKLDAQYGKLKPSLGLYVKLRTGDNFGNALRKDYSEIGLTIEYPLGAVASNYGESKALRKTVTAIDSELDYLRKIKRLQAANIAGDLASSKSKIEVARLELTRREQMLSSENERVENGLSGLDELVQAEDDKITAQLNLLAAYNQAWMQYAEASLFSNQICQSE</sequence>
<dbReference type="EMBL" id="PVNP01000190">
    <property type="protein sequence ID" value="PRO72254.1"/>
    <property type="molecule type" value="Genomic_DNA"/>
</dbReference>
<dbReference type="SUPFAM" id="SSF56954">
    <property type="entry name" value="Outer membrane efflux proteins (OEP)"/>
    <property type="match status" value="1"/>
</dbReference>
<dbReference type="PANTHER" id="PTHR30026:SF20">
    <property type="entry name" value="OUTER MEMBRANE PROTEIN TOLC"/>
    <property type="match status" value="1"/>
</dbReference>
<dbReference type="Pfam" id="PF02321">
    <property type="entry name" value="OEP"/>
    <property type="match status" value="1"/>
</dbReference>
<dbReference type="GO" id="GO:0009279">
    <property type="term" value="C:cell outer membrane"/>
    <property type="evidence" value="ECO:0007669"/>
    <property type="project" value="UniProtKB-SubCell"/>
</dbReference>
<reference evidence="10" key="1">
    <citation type="journal article" date="2020" name="Int. J. Syst. Evol. Microbiol.">
        <title>Alteromonas alba sp. nov., a marine bacterium isolated from the seawater of the West Pacific Ocean.</title>
        <authorList>
            <person name="Sun C."/>
            <person name="Wu Y.-H."/>
            <person name="Xamxidin M."/>
            <person name="Cheng H."/>
            <person name="Xu X.-W."/>
        </authorList>
    </citation>
    <scope>NUCLEOTIDE SEQUENCE [LARGE SCALE GENOMIC DNA]</scope>
    <source>
        <strain evidence="10">190</strain>
    </source>
</reference>
<keyword evidence="6" id="KW-0472">Membrane</keyword>
<name>A0A2S9V753_9ALTE</name>
<dbReference type="GO" id="GO:0015562">
    <property type="term" value="F:efflux transmembrane transporter activity"/>
    <property type="evidence" value="ECO:0007669"/>
    <property type="project" value="InterPro"/>
</dbReference>
<evidence type="ECO:0000256" key="2">
    <source>
        <dbReference type="ARBA" id="ARBA00007613"/>
    </source>
</evidence>
<gene>
    <name evidence="9" type="ORF">C6Y40_17520</name>
</gene>
<protein>
    <recommendedName>
        <fullName evidence="11">TolC family protein</fullName>
    </recommendedName>
</protein>
<dbReference type="GO" id="GO:1990281">
    <property type="term" value="C:efflux pump complex"/>
    <property type="evidence" value="ECO:0007669"/>
    <property type="project" value="TreeGrafter"/>
</dbReference>
<dbReference type="OrthoDB" id="6380983at2"/>
<keyword evidence="7" id="KW-0998">Cell outer membrane</keyword>
<evidence type="ECO:0000256" key="8">
    <source>
        <dbReference type="SAM" id="SignalP"/>
    </source>
</evidence>
<evidence type="ECO:0000313" key="9">
    <source>
        <dbReference type="EMBL" id="PRO72254.1"/>
    </source>
</evidence>
<comment type="caution">
    <text evidence="9">The sequence shown here is derived from an EMBL/GenBank/DDBJ whole genome shotgun (WGS) entry which is preliminary data.</text>
</comment>
<evidence type="ECO:0000313" key="10">
    <source>
        <dbReference type="Proteomes" id="UP000238949"/>
    </source>
</evidence>
<evidence type="ECO:0000256" key="4">
    <source>
        <dbReference type="ARBA" id="ARBA00022452"/>
    </source>
</evidence>
<evidence type="ECO:0000256" key="6">
    <source>
        <dbReference type="ARBA" id="ARBA00023136"/>
    </source>
</evidence>
<dbReference type="Proteomes" id="UP000238949">
    <property type="component" value="Unassembled WGS sequence"/>
</dbReference>
<dbReference type="GO" id="GO:0015288">
    <property type="term" value="F:porin activity"/>
    <property type="evidence" value="ECO:0007669"/>
    <property type="project" value="TreeGrafter"/>
</dbReference>